<reference evidence="1 2" key="1">
    <citation type="journal article" date="2017" name="Nature">
        <title>The Apostasia genome and the evolution of orchids.</title>
        <authorList>
            <person name="Zhang G.Q."/>
            <person name="Liu K.W."/>
            <person name="Li Z."/>
            <person name="Lohaus R."/>
            <person name="Hsiao Y.Y."/>
            <person name="Niu S.C."/>
            <person name="Wang J.Y."/>
            <person name="Lin Y.C."/>
            <person name="Xu Q."/>
            <person name="Chen L.J."/>
            <person name="Yoshida K."/>
            <person name="Fujiwara S."/>
            <person name="Wang Z.W."/>
            <person name="Zhang Y.Q."/>
            <person name="Mitsuda N."/>
            <person name="Wang M."/>
            <person name="Liu G.H."/>
            <person name="Pecoraro L."/>
            <person name="Huang H.X."/>
            <person name="Xiao X.J."/>
            <person name="Lin M."/>
            <person name="Wu X.Y."/>
            <person name="Wu W.L."/>
            <person name="Chen Y.Y."/>
            <person name="Chang S.B."/>
            <person name="Sakamoto S."/>
            <person name="Ohme-Takagi M."/>
            <person name="Yagi M."/>
            <person name="Zeng S.J."/>
            <person name="Shen C.Y."/>
            <person name="Yeh C.M."/>
            <person name="Luo Y.B."/>
            <person name="Tsai W.C."/>
            <person name="Van de Peer Y."/>
            <person name="Liu Z.J."/>
        </authorList>
    </citation>
    <scope>NUCLEOTIDE SEQUENCE [LARGE SCALE GENOMIC DNA]</scope>
    <source>
        <strain evidence="2">cv. Shenzhen</strain>
        <tissue evidence="1">Stem</tissue>
    </source>
</reference>
<protein>
    <submittedName>
        <fullName evidence="1">Uncharacterized protein</fullName>
    </submittedName>
</protein>
<dbReference type="Proteomes" id="UP000236161">
    <property type="component" value="Unassembled WGS sequence"/>
</dbReference>
<organism evidence="1 2">
    <name type="scientific">Apostasia shenzhenica</name>
    <dbReference type="NCBI Taxonomy" id="1088818"/>
    <lineage>
        <taxon>Eukaryota</taxon>
        <taxon>Viridiplantae</taxon>
        <taxon>Streptophyta</taxon>
        <taxon>Embryophyta</taxon>
        <taxon>Tracheophyta</taxon>
        <taxon>Spermatophyta</taxon>
        <taxon>Magnoliopsida</taxon>
        <taxon>Liliopsida</taxon>
        <taxon>Asparagales</taxon>
        <taxon>Orchidaceae</taxon>
        <taxon>Apostasioideae</taxon>
        <taxon>Apostasia</taxon>
    </lineage>
</organism>
<dbReference type="PANTHER" id="PTHR47584:SF14">
    <property type="entry name" value="L10-INTERACTING MYB DOMAIN-CONTAINING PROTEIN-LIKE"/>
    <property type="match status" value="1"/>
</dbReference>
<evidence type="ECO:0000313" key="1">
    <source>
        <dbReference type="EMBL" id="PKA59764.1"/>
    </source>
</evidence>
<dbReference type="OrthoDB" id="686198at2759"/>
<dbReference type="AlphaFoldDB" id="A0A2I0AW44"/>
<sequence length="346" mass="39757">MIEVKVPSGEVGKRSNKFSENEVKQLCIIMQDFHVKGCVQYGKPVARAWPEIYIQWLKYAEEPTTEIQLRTLWKNTKSCYRKFKELKEKSGWGWIEETGTPVGTDELWDELITNNPDWSKFKDKSFSVYNIVDPILDRTHAKGDYFRSSRVSQPELPSTCSQVLEDIEDDEVNDKEGGATHETFTFADLEPFPNYVLNSTMTLDSAEGPIQDELHGSHTVSLTSNAAKQRLEIGSTTIKKRGKRINQANIQELIEIEREKSQLGREILNRKGNRWTMDDCICKIKQITNLSERAGLAIMQHIESNGDRKAIFMNIEGSMLRLWIENVVKMNPPWDVDTIWNGPPPF</sequence>
<dbReference type="PANTHER" id="PTHR47584">
    <property type="match status" value="1"/>
</dbReference>
<dbReference type="EMBL" id="KZ451944">
    <property type="protein sequence ID" value="PKA59764.1"/>
    <property type="molecule type" value="Genomic_DNA"/>
</dbReference>
<accession>A0A2I0AW44</accession>
<evidence type="ECO:0000313" key="2">
    <source>
        <dbReference type="Proteomes" id="UP000236161"/>
    </source>
</evidence>
<name>A0A2I0AW44_9ASPA</name>
<gene>
    <name evidence="1" type="ORF">AXF42_Ash011888</name>
</gene>
<dbReference type="InterPro" id="IPR045026">
    <property type="entry name" value="LIMYB"/>
</dbReference>
<keyword evidence="2" id="KW-1185">Reference proteome</keyword>
<proteinExistence type="predicted"/>